<evidence type="ECO:0000256" key="3">
    <source>
        <dbReference type="ARBA" id="ARBA00022692"/>
    </source>
</evidence>
<accession>A0A7K0DBS3</accession>
<dbReference type="PANTHER" id="PTHR34820:SF4">
    <property type="entry name" value="INNER MEMBRANE PROTEIN YEBZ"/>
    <property type="match status" value="1"/>
</dbReference>
<dbReference type="Pfam" id="PF05425">
    <property type="entry name" value="CopD"/>
    <property type="match status" value="1"/>
</dbReference>
<comment type="subcellular location">
    <subcellularLocation>
        <location evidence="1">Cell membrane</location>
        <topology evidence="1">Multi-pass membrane protein</topology>
    </subcellularLocation>
</comment>
<dbReference type="GO" id="GO:0006825">
    <property type="term" value="P:copper ion transport"/>
    <property type="evidence" value="ECO:0007669"/>
    <property type="project" value="InterPro"/>
</dbReference>
<proteinExistence type="predicted"/>
<keyword evidence="5 6" id="KW-0472">Membrane</keyword>
<feature type="transmembrane region" description="Helical" evidence="6">
    <location>
        <begin position="292"/>
        <end position="311"/>
    </location>
</feature>
<dbReference type="InterPro" id="IPR008457">
    <property type="entry name" value="Cu-R_CopD_dom"/>
</dbReference>
<dbReference type="Proteomes" id="UP000438448">
    <property type="component" value="Unassembled WGS sequence"/>
</dbReference>
<keyword evidence="3 6" id="KW-0812">Transmembrane</keyword>
<keyword evidence="4 6" id="KW-1133">Transmembrane helix</keyword>
<evidence type="ECO:0000259" key="7">
    <source>
        <dbReference type="Pfam" id="PF05425"/>
    </source>
</evidence>
<evidence type="ECO:0000313" key="8">
    <source>
        <dbReference type="EMBL" id="MQY22334.1"/>
    </source>
</evidence>
<feature type="transmembrane region" description="Helical" evidence="6">
    <location>
        <begin position="12"/>
        <end position="34"/>
    </location>
</feature>
<evidence type="ECO:0000256" key="1">
    <source>
        <dbReference type="ARBA" id="ARBA00004651"/>
    </source>
</evidence>
<feature type="transmembrane region" description="Helical" evidence="6">
    <location>
        <begin position="252"/>
        <end position="271"/>
    </location>
</feature>
<comment type="caution">
    <text evidence="8">The sequence shown here is derived from an EMBL/GenBank/DDBJ whole genome shotgun (WGS) entry which is preliminary data.</text>
</comment>
<dbReference type="PANTHER" id="PTHR34820">
    <property type="entry name" value="INNER MEMBRANE PROTEIN YEBZ"/>
    <property type="match status" value="1"/>
</dbReference>
<feature type="domain" description="Copper resistance protein D" evidence="7">
    <location>
        <begin position="210"/>
        <end position="309"/>
    </location>
</feature>
<reference evidence="8 9" key="1">
    <citation type="submission" date="2019-10" db="EMBL/GenBank/DDBJ databases">
        <title>Nocardia macrotermitis sp. nov. and Nocardia aurantia sp. nov., isolated from the gut of fungus growing-termite Macrotermes natalensis.</title>
        <authorList>
            <person name="Benndorf R."/>
            <person name="Schwitalla J."/>
            <person name="Martin K."/>
            <person name="De Beer W."/>
            <person name="Kaster A.-K."/>
            <person name="Vollmers J."/>
            <person name="Poulsen M."/>
            <person name="Beemelmanns C."/>
        </authorList>
    </citation>
    <scope>NUCLEOTIDE SEQUENCE [LARGE SCALE GENOMIC DNA]</scope>
    <source>
        <strain evidence="8 9">RB20</strain>
    </source>
</reference>
<evidence type="ECO:0000256" key="2">
    <source>
        <dbReference type="ARBA" id="ARBA00022475"/>
    </source>
</evidence>
<protein>
    <recommendedName>
        <fullName evidence="7">Copper resistance protein D domain-containing protein</fullName>
    </recommendedName>
</protein>
<feature type="transmembrane region" description="Helical" evidence="6">
    <location>
        <begin position="149"/>
        <end position="167"/>
    </location>
</feature>
<feature type="transmembrane region" description="Helical" evidence="6">
    <location>
        <begin position="215"/>
        <end position="232"/>
    </location>
</feature>
<dbReference type="AlphaFoldDB" id="A0A7K0DBS3"/>
<gene>
    <name evidence="8" type="ORF">NRB20_54490</name>
</gene>
<dbReference type="RefSeq" id="WP_319945443.1">
    <property type="nucleotide sequence ID" value="NZ_WEGK01000013.1"/>
</dbReference>
<keyword evidence="2" id="KW-1003">Cell membrane</keyword>
<evidence type="ECO:0000256" key="6">
    <source>
        <dbReference type="SAM" id="Phobius"/>
    </source>
</evidence>
<feature type="transmembrane region" description="Helical" evidence="6">
    <location>
        <begin position="78"/>
        <end position="104"/>
    </location>
</feature>
<dbReference type="GO" id="GO:0005886">
    <property type="term" value="C:plasma membrane"/>
    <property type="evidence" value="ECO:0007669"/>
    <property type="project" value="UniProtKB-SubCell"/>
</dbReference>
<sequence>MSSKTIGGSAPALRSAVLLVVPAAVLGTVLAWALAASDPMQSEAPVRALADCAGATVVGLAALPRLHRRIDPPWRQLAVVAGIWTVLEFAVLACAAAQVVGVPVHRLGMNAFGTYLAHVSSGQVGIAILLGTAVVTGYCALAHRQPDRAAIDLVLMFAAVALELRPITGHMSQQTLGAVFAAVHVLAAAVWFGLLLALAVVLRSRGEWAEVLPRYSAWALPAVAAVTVSGVIDGLVKLGGLTPLLDTGYGRILLAKAVLLLGLLALGWWWRRTWVPAAADHRLSADTSLRRAIIEVTVIAVVFGLAATLSVTA</sequence>
<feature type="transmembrane region" description="Helical" evidence="6">
    <location>
        <begin position="124"/>
        <end position="142"/>
    </location>
</feature>
<keyword evidence="9" id="KW-1185">Reference proteome</keyword>
<evidence type="ECO:0000256" key="4">
    <source>
        <dbReference type="ARBA" id="ARBA00022989"/>
    </source>
</evidence>
<dbReference type="EMBL" id="WEGK01000013">
    <property type="protein sequence ID" value="MQY22334.1"/>
    <property type="molecule type" value="Genomic_DNA"/>
</dbReference>
<evidence type="ECO:0000313" key="9">
    <source>
        <dbReference type="Proteomes" id="UP000438448"/>
    </source>
</evidence>
<organism evidence="8 9">
    <name type="scientific">Nocardia macrotermitis</name>
    <dbReference type="NCBI Taxonomy" id="2585198"/>
    <lineage>
        <taxon>Bacteria</taxon>
        <taxon>Bacillati</taxon>
        <taxon>Actinomycetota</taxon>
        <taxon>Actinomycetes</taxon>
        <taxon>Mycobacteriales</taxon>
        <taxon>Nocardiaceae</taxon>
        <taxon>Nocardia</taxon>
    </lineage>
</organism>
<name>A0A7K0DBS3_9NOCA</name>
<feature type="transmembrane region" description="Helical" evidence="6">
    <location>
        <begin position="46"/>
        <end position="66"/>
    </location>
</feature>
<feature type="transmembrane region" description="Helical" evidence="6">
    <location>
        <begin position="179"/>
        <end position="203"/>
    </location>
</feature>
<dbReference type="InterPro" id="IPR032694">
    <property type="entry name" value="CopC/D"/>
</dbReference>
<evidence type="ECO:0000256" key="5">
    <source>
        <dbReference type="ARBA" id="ARBA00023136"/>
    </source>
</evidence>